<proteinExistence type="predicted"/>
<gene>
    <name evidence="2" type="ORF">GCM10025866_32220</name>
</gene>
<dbReference type="Pfam" id="PF08922">
    <property type="entry name" value="DUF1905"/>
    <property type="match status" value="1"/>
</dbReference>
<name>A0ABN6XT45_9MICO</name>
<evidence type="ECO:0000313" key="2">
    <source>
        <dbReference type="EMBL" id="BDZ47313.1"/>
    </source>
</evidence>
<protein>
    <recommendedName>
        <fullName evidence="4">DUF1905 domain-containing protein</fullName>
    </recommendedName>
</protein>
<dbReference type="Proteomes" id="UP001321498">
    <property type="component" value="Chromosome"/>
</dbReference>
<reference evidence="3" key="1">
    <citation type="journal article" date="2019" name="Int. J. Syst. Evol. Microbiol.">
        <title>The Global Catalogue of Microorganisms (GCM) 10K type strain sequencing project: providing services to taxonomists for standard genome sequencing and annotation.</title>
        <authorList>
            <consortium name="The Broad Institute Genomics Platform"/>
            <consortium name="The Broad Institute Genome Sequencing Center for Infectious Disease"/>
            <person name="Wu L."/>
            <person name="Ma J."/>
        </authorList>
    </citation>
    <scope>NUCLEOTIDE SEQUENCE [LARGE SCALE GENOMIC DNA]</scope>
    <source>
        <strain evidence="3">NBRC 108725</strain>
    </source>
</reference>
<evidence type="ECO:0000256" key="1">
    <source>
        <dbReference type="SAM" id="MobiDB-lite"/>
    </source>
</evidence>
<feature type="region of interest" description="Disordered" evidence="1">
    <location>
        <begin position="1"/>
        <end position="22"/>
    </location>
</feature>
<keyword evidence="3" id="KW-1185">Reference proteome</keyword>
<dbReference type="EMBL" id="AP027731">
    <property type="protein sequence ID" value="BDZ47313.1"/>
    <property type="molecule type" value="Genomic_DNA"/>
</dbReference>
<sequence length="152" mass="16095">MAESVTFESTIEQEGKSATGIPVPDGTLEALGGKRVAVIVSVGGHTYRSTVSPYRGRVMVPLSAENRTAAGVAAGQTVTVTLTRDDAPRVVEAPADLRTALDADPAAAGFFAGLAPSHQQAYVTWITDAKKQETRDSRILSAIEMLREGKRR</sequence>
<dbReference type="InterPro" id="IPR037079">
    <property type="entry name" value="AF2212/PG0164-like_sf"/>
</dbReference>
<dbReference type="SUPFAM" id="SSF141694">
    <property type="entry name" value="AF2212/PG0164-like"/>
    <property type="match status" value="1"/>
</dbReference>
<dbReference type="Gene3D" id="2.40.30.100">
    <property type="entry name" value="AF2212/PG0164-like"/>
    <property type="match status" value="1"/>
</dbReference>
<feature type="compositionally biased region" description="Polar residues" evidence="1">
    <location>
        <begin position="1"/>
        <end position="12"/>
    </location>
</feature>
<evidence type="ECO:0000313" key="3">
    <source>
        <dbReference type="Proteomes" id="UP001321498"/>
    </source>
</evidence>
<organism evidence="2 3">
    <name type="scientific">Naasia aerilata</name>
    <dbReference type="NCBI Taxonomy" id="1162966"/>
    <lineage>
        <taxon>Bacteria</taxon>
        <taxon>Bacillati</taxon>
        <taxon>Actinomycetota</taxon>
        <taxon>Actinomycetes</taxon>
        <taxon>Micrococcales</taxon>
        <taxon>Microbacteriaceae</taxon>
        <taxon>Naasia</taxon>
    </lineage>
</organism>
<accession>A0ABN6XT45</accession>
<dbReference type="Pfam" id="PF13376">
    <property type="entry name" value="OmdA"/>
    <property type="match status" value="1"/>
</dbReference>
<evidence type="ECO:0008006" key="4">
    <source>
        <dbReference type="Google" id="ProtNLM"/>
    </source>
</evidence>
<dbReference type="InterPro" id="IPR015018">
    <property type="entry name" value="DUF1905"/>
</dbReference>